<dbReference type="OrthoDB" id="10257471at2759"/>
<dbReference type="GO" id="GO:0031146">
    <property type="term" value="P:SCF-dependent proteasomal ubiquitin-dependent protein catabolic process"/>
    <property type="evidence" value="ECO:0007669"/>
    <property type="project" value="TreeGrafter"/>
</dbReference>
<dbReference type="InterPro" id="IPR036047">
    <property type="entry name" value="F-box-like_dom_sf"/>
</dbReference>
<keyword evidence="4" id="KW-1185">Reference proteome</keyword>
<dbReference type="SMART" id="SM00367">
    <property type="entry name" value="LRR_CC"/>
    <property type="match status" value="4"/>
</dbReference>
<evidence type="ECO:0000313" key="4">
    <source>
        <dbReference type="Proteomes" id="UP001152798"/>
    </source>
</evidence>
<name>A0A9P0H4P4_NEZVI</name>
<dbReference type="InterPro" id="IPR006553">
    <property type="entry name" value="Leu-rich_rpt_Cys-con_subtyp"/>
</dbReference>
<dbReference type="InterPro" id="IPR001810">
    <property type="entry name" value="F-box_dom"/>
</dbReference>
<protein>
    <recommendedName>
        <fullName evidence="2">F-box domain-containing protein</fullName>
    </recommendedName>
</protein>
<evidence type="ECO:0000259" key="2">
    <source>
        <dbReference type="PROSITE" id="PS50181"/>
    </source>
</evidence>
<dbReference type="SMART" id="SM00256">
    <property type="entry name" value="FBOX"/>
    <property type="match status" value="1"/>
</dbReference>
<feature type="domain" description="F-box" evidence="2">
    <location>
        <begin position="6"/>
        <end position="53"/>
    </location>
</feature>
<dbReference type="Pfam" id="PF12937">
    <property type="entry name" value="F-box-like"/>
    <property type="match status" value="1"/>
</dbReference>
<dbReference type="GO" id="GO:0019005">
    <property type="term" value="C:SCF ubiquitin ligase complex"/>
    <property type="evidence" value="ECO:0007669"/>
    <property type="project" value="TreeGrafter"/>
</dbReference>
<dbReference type="AlphaFoldDB" id="A0A9P0H4P4"/>
<evidence type="ECO:0000256" key="1">
    <source>
        <dbReference type="ARBA" id="ARBA00022786"/>
    </source>
</evidence>
<evidence type="ECO:0000313" key="3">
    <source>
        <dbReference type="EMBL" id="CAH1395220.1"/>
    </source>
</evidence>
<dbReference type="PROSITE" id="PS50181">
    <property type="entry name" value="FBOX"/>
    <property type="match status" value="1"/>
</dbReference>
<dbReference type="SUPFAM" id="SSF52047">
    <property type="entry name" value="RNI-like"/>
    <property type="match status" value="1"/>
</dbReference>
<dbReference type="Gene3D" id="3.80.10.10">
    <property type="entry name" value="Ribonuclease Inhibitor"/>
    <property type="match status" value="2"/>
</dbReference>
<sequence length="417" mass="47405">MTDSDVELIETLPDEILESVFRCLPLEEVKTKLAVVCKRWYEVSKSCSLLRNLQFGPFITTETAVQVLRQAPLLHSLKLLSRADINELLNEVAIWNTKLERLKVYASKDARYTEVEGPVLVSCVQSLRNLKDLTLKRVTFDNPDYVFKELGPATSKLEALNLNHSIQLDTEGLFSLVQGLPKLKELRIYCISFNRIGIRYWSVSPWLRSVTPYTDPPVDDLIRKMDTLHILKLNMLGITGAIFQALATLPNLRVLHLYRMVMVQDESMSQLARLKRLEKLVVTIPRTITSQCWSEVLGSSSMVHLTHVVVSNSYSVDDLVLRTIADNCPVMMELGFPGCRGITDAGVAAVIIKCTRLTKINLFSTKSVISEAFRLLPVFLPNLEELIFRAVDRTDTGFPEEVRLMPNLRLMTMYRYP</sequence>
<dbReference type="SUPFAM" id="SSF81383">
    <property type="entry name" value="F-box domain"/>
    <property type="match status" value="1"/>
</dbReference>
<keyword evidence="1" id="KW-0833">Ubl conjugation pathway</keyword>
<reference evidence="3" key="1">
    <citation type="submission" date="2022-01" db="EMBL/GenBank/DDBJ databases">
        <authorList>
            <person name="King R."/>
        </authorList>
    </citation>
    <scope>NUCLEOTIDE SEQUENCE</scope>
</reference>
<dbReference type="Proteomes" id="UP001152798">
    <property type="component" value="Chromosome 3"/>
</dbReference>
<dbReference type="EMBL" id="OV725079">
    <property type="protein sequence ID" value="CAH1395220.1"/>
    <property type="molecule type" value="Genomic_DNA"/>
</dbReference>
<organism evidence="3 4">
    <name type="scientific">Nezara viridula</name>
    <name type="common">Southern green stink bug</name>
    <name type="synonym">Cimex viridulus</name>
    <dbReference type="NCBI Taxonomy" id="85310"/>
    <lineage>
        <taxon>Eukaryota</taxon>
        <taxon>Metazoa</taxon>
        <taxon>Ecdysozoa</taxon>
        <taxon>Arthropoda</taxon>
        <taxon>Hexapoda</taxon>
        <taxon>Insecta</taxon>
        <taxon>Pterygota</taxon>
        <taxon>Neoptera</taxon>
        <taxon>Paraneoptera</taxon>
        <taxon>Hemiptera</taxon>
        <taxon>Heteroptera</taxon>
        <taxon>Panheteroptera</taxon>
        <taxon>Pentatomomorpha</taxon>
        <taxon>Pentatomoidea</taxon>
        <taxon>Pentatomidae</taxon>
        <taxon>Pentatominae</taxon>
        <taxon>Nezara</taxon>
    </lineage>
</organism>
<gene>
    <name evidence="3" type="ORF">NEZAVI_LOCUS5532</name>
</gene>
<proteinExistence type="predicted"/>
<dbReference type="PANTHER" id="PTHR13318">
    <property type="entry name" value="PARTNER OF PAIRED, ISOFORM B-RELATED"/>
    <property type="match status" value="1"/>
</dbReference>
<accession>A0A9P0H4P4</accession>
<dbReference type="InterPro" id="IPR032675">
    <property type="entry name" value="LRR_dom_sf"/>
</dbReference>